<name>A0A5S5DM47_9FLAO</name>
<keyword evidence="1" id="KW-0812">Transmembrane</keyword>
<evidence type="ECO:0000313" key="2">
    <source>
        <dbReference type="EMBL" id="TYP97010.1"/>
    </source>
</evidence>
<reference evidence="2 3" key="1">
    <citation type="submission" date="2019-07" db="EMBL/GenBank/DDBJ databases">
        <title>Genomic Encyclopedia of Type Strains, Phase IV (KMG-IV): sequencing the most valuable type-strain genomes for metagenomic binning, comparative biology and taxonomic classification.</title>
        <authorList>
            <person name="Goeker M."/>
        </authorList>
    </citation>
    <scope>NUCLEOTIDE SEQUENCE [LARGE SCALE GENOMIC DNA]</scope>
    <source>
        <strain evidence="2 3">DSM 18961</strain>
    </source>
</reference>
<dbReference type="EMBL" id="VNIA01000005">
    <property type="protein sequence ID" value="TYP97010.1"/>
    <property type="molecule type" value="Genomic_DNA"/>
</dbReference>
<dbReference type="Proteomes" id="UP000323136">
    <property type="component" value="Unassembled WGS sequence"/>
</dbReference>
<accession>A0A5S5DM47</accession>
<feature type="transmembrane region" description="Helical" evidence="1">
    <location>
        <begin position="5"/>
        <end position="22"/>
    </location>
</feature>
<evidence type="ECO:0000256" key="1">
    <source>
        <dbReference type="SAM" id="Phobius"/>
    </source>
</evidence>
<comment type="caution">
    <text evidence="2">The sequence shown here is derived from an EMBL/GenBank/DDBJ whole genome shotgun (WGS) entry which is preliminary data.</text>
</comment>
<evidence type="ECO:0000313" key="3">
    <source>
        <dbReference type="Proteomes" id="UP000323136"/>
    </source>
</evidence>
<gene>
    <name evidence="2" type="ORF">C7447_10523</name>
</gene>
<keyword evidence="1" id="KW-1133">Transmembrane helix</keyword>
<dbReference type="AlphaFoldDB" id="A0A5S5DM47"/>
<protein>
    <submittedName>
        <fullName evidence="2">Uncharacterized protein</fullName>
    </submittedName>
</protein>
<organism evidence="2 3">
    <name type="scientific">Tenacibaculum adriaticum</name>
    <dbReference type="NCBI Taxonomy" id="413713"/>
    <lineage>
        <taxon>Bacteria</taxon>
        <taxon>Pseudomonadati</taxon>
        <taxon>Bacteroidota</taxon>
        <taxon>Flavobacteriia</taxon>
        <taxon>Flavobacteriales</taxon>
        <taxon>Flavobacteriaceae</taxon>
        <taxon>Tenacibaculum</taxon>
    </lineage>
</organism>
<sequence>MEIAILTFCATFILILVIYWIMPINKMKEVNKALTSLLQILPITKIIEGINSDKK</sequence>
<keyword evidence="1" id="KW-0472">Membrane</keyword>
<proteinExistence type="predicted"/>
<keyword evidence="3" id="KW-1185">Reference proteome</keyword>